<gene>
    <name evidence="4" type="ORF">QP355_04655</name>
    <name evidence="5" type="ORF">QP372_05140</name>
</gene>
<evidence type="ECO:0000256" key="2">
    <source>
        <dbReference type="SAM" id="Coils"/>
    </source>
</evidence>
<reference evidence="5 7" key="1">
    <citation type="submission" date="2023-05" db="EMBL/GenBank/DDBJ databases">
        <title>Cataloging the Phylogenetic Diversity of Human Bladder Bacteria.</title>
        <authorList>
            <person name="Du J."/>
        </authorList>
    </citation>
    <scope>NUCLEOTIDE SEQUENCE</scope>
    <source>
        <strain evidence="5">UMB6789</strain>
        <strain evidence="4 7">UMB6972</strain>
    </source>
</reference>
<dbReference type="RefSeq" id="WP_004112824.1">
    <property type="nucleotide sequence ID" value="NZ_CP033836.1"/>
</dbReference>
<dbReference type="PANTHER" id="PTHR30204:SF58">
    <property type="entry name" value="HTH-TYPE TRANSCRIPTIONAL REGULATOR YFMP"/>
    <property type="match status" value="1"/>
</dbReference>
<dbReference type="Proteomes" id="UP001238969">
    <property type="component" value="Unassembled WGS sequence"/>
</dbReference>
<dbReference type="SMART" id="SM00422">
    <property type="entry name" value="HTH_MERR"/>
    <property type="match status" value="1"/>
</dbReference>
<organism evidence="5 6">
    <name type="scientific">Gardnerella vaginalis</name>
    <dbReference type="NCBI Taxonomy" id="2702"/>
    <lineage>
        <taxon>Bacteria</taxon>
        <taxon>Bacillati</taxon>
        <taxon>Actinomycetota</taxon>
        <taxon>Actinomycetes</taxon>
        <taxon>Bifidobacteriales</taxon>
        <taxon>Bifidobacteriaceae</taxon>
        <taxon>Gardnerella</taxon>
    </lineage>
</organism>
<dbReference type="Proteomes" id="UP001237784">
    <property type="component" value="Unassembled WGS sequence"/>
</dbReference>
<evidence type="ECO:0000313" key="5">
    <source>
        <dbReference type="EMBL" id="MDK7063900.1"/>
    </source>
</evidence>
<dbReference type="Pfam" id="PF13411">
    <property type="entry name" value="MerR_1"/>
    <property type="match status" value="1"/>
</dbReference>
<dbReference type="PROSITE" id="PS50937">
    <property type="entry name" value="HTH_MERR_2"/>
    <property type="match status" value="1"/>
</dbReference>
<evidence type="ECO:0000313" key="6">
    <source>
        <dbReference type="Proteomes" id="UP001237784"/>
    </source>
</evidence>
<dbReference type="NCBIfam" id="NF047375">
    <property type="entry name" value="HeatShock_HspR"/>
    <property type="match status" value="1"/>
</dbReference>
<dbReference type="GO" id="GO:0003700">
    <property type="term" value="F:DNA-binding transcription factor activity"/>
    <property type="evidence" value="ECO:0007669"/>
    <property type="project" value="InterPro"/>
</dbReference>
<proteinExistence type="predicted"/>
<sequence length="204" mass="23614">MVRLERQTKALYEMCAVALVRGSATLDGADEVGFKIDMPIFTVSHVANLTDTHPQTLRQYDRLRLIMPQRTEGGARRYSLRDIDRLVQTQKLSQEDGVNLAGIMRILALQEENRQLKRQVRHLIEEANCAERNIFTATVDGNIVEVQRSQSAKDWRRDIRVQQRALPSSYNKHSHSQNDAQYNNCDYDDLNDDKSVVLWRAFRI</sequence>
<keyword evidence="1" id="KW-0238">DNA-binding</keyword>
<dbReference type="AlphaFoldDB" id="A0A1H1MY98"/>
<dbReference type="InterPro" id="IPR000551">
    <property type="entry name" value="MerR-type_HTH_dom"/>
</dbReference>
<dbReference type="PANTHER" id="PTHR30204">
    <property type="entry name" value="REDOX-CYCLING DRUG-SENSING TRANSCRIPTIONAL ACTIVATOR SOXR"/>
    <property type="match status" value="1"/>
</dbReference>
<dbReference type="OMA" id="RLYEMCA"/>
<accession>A0A1H1MY98</accession>
<evidence type="ECO:0000256" key="1">
    <source>
        <dbReference type="ARBA" id="ARBA00023125"/>
    </source>
</evidence>
<evidence type="ECO:0000313" key="7">
    <source>
        <dbReference type="Proteomes" id="UP001238969"/>
    </source>
</evidence>
<dbReference type="GeneID" id="45576240"/>
<name>A0A1H1MY98_GARVA</name>
<comment type="caution">
    <text evidence="5">The sequence shown here is derived from an EMBL/GenBank/DDBJ whole genome shotgun (WGS) entry which is preliminary data.</text>
</comment>
<evidence type="ECO:0000313" key="4">
    <source>
        <dbReference type="EMBL" id="MDK6861928.1"/>
    </source>
</evidence>
<dbReference type="EMBL" id="JASOME010000005">
    <property type="protein sequence ID" value="MDK7063900.1"/>
    <property type="molecule type" value="Genomic_DNA"/>
</dbReference>
<dbReference type="Gene3D" id="1.10.1660.10">
    <property type="match status" value="1"/>
</dbReference>
<dbReference type="SUPFAM" id="SSF46955">
    <property type="entry name" value="Putative DNA-binding domain"/>
    <property type="match status" value="1"/>
</dbReference>
<dbReference type="InterPro" id="IPR047057">
    <property type="entry name" value="MerR_fam"/>
</dbReference>
<keyword evidence="2" id="KW-0175">Coiled coil</keyword>
<dbReference type="EMBL" id="JASOLZ010000005">
    <property type="protein sequence ID" value="MDK6861928.1"/>
    <property type="molecule type" value="Genomic_DNA"/>
</dbReference>
<dbReference type="InterPro" id="IPR009061">
    <property type="entry name" value="DNA-bd_dom_put_sf"/>
</dbReference>
<feature type="coiled-coil region" evidence="2">
    <location>
        <begin position="106"/>
        <end position="133"/>
    </location>
</feature>
<feature type="domain" description="HTH merR-type" evidence="3">
    <location>
        <begin position="40"/>
        <end position="109"/>
    </location>
</feature>
<protein>
    <submittedName>
        <fullName evidence="5">MerR family transcriptional regulator</fullName>
    </submittedName>
</protein>
<dbReference type="GO" id="GO:0003677">
    <property type="term" value="F:DNA binding"/>
    <property type="evidence" value="ECO:0007669"/>
    <property type="project" value="UniProtKB-KW"/>
</dbReference>
<evidence type="ECO:0000259" key="3">
    <source>
        <dbReference type="PROSITE" id="PS50937"/>
    </source>
</evidence>